<dbReference type="EMBL" id="CM027682">
    <property type="protein sequence ID" value="KAG0539102.1"/>
    <property type="molecule type" value="Genomic_DNA"/>
</dbReference>
<protein>
    <submittedName>
        <fullName evidence="1">Uncharacterized protein</fullName>
    </submittedName>
</protein>
<gene>
    <name evidence="1" type="ORF">BDA96_03G293600</name>
</gene>
<reference evidence="1" key="1">
    <citation type="journal article" date="2019" name="BMC Genomics">
        <title>A new reference genome for Sorghum bicolor reveals high levels of sequence similarity between sweet and grain genotypes: implications for the genetics of sugar metabolism.</title>
        <authorList>
            <person name="Cooper E.A."/>
            <person name="Brenton Z.W."/>
            <person name="Flinn B.S."/>
            <person name="Jenkins J."/>
            <person name="Shu S."/>
            <person name="Flowers D."/>
            <person name="Luo F."/>
            <person name="Wang Y."/>
            <person name="Xia P."/>
            <person name="Barry K."/>
            <person name="Daum C."/>
            <person name="Lipzen A."/>
            <person name="Yoshinaga Y."/>
            <person name="Schmutz J."/>
            <person name="Saski C."/>
            <person name="Vermerris W."/>
            <person name="Kresovich S."/>
        </authorList>
    </citation>
    <scope>NUCLEOTIDE SEQUENCE</scope>
</reference>
<dbReference type="AlphaFoldDB" id="A0A921RFC4"/>
<comment type="caution">
    <text evidence="1">The sequence shown here is derived from an EMBL/GenBank/DDBJ whole genome shotgun (WGS) entry which is preliminary data.</text>
</comment>
<dbReference type="Proteomes" id="UP000807115">
    <property type="component" value="Chromosome 3"/>
</dbReference>
<organism evidence="1 2">
    <name type="scientific">Sorghum bicolor</name>
    <name type="common">Sorghum</name>
    <name type="synonym">Sorghum vulgare</name>
    <dbReference type="NCBI Taxonomy" id="4558"/>
    <lineage>
        <taxon>Eukaryota</taxon>
        <taxon>Viridiplantae</taxon>
        <taxon>Streptophyta</taxon>
        <taxon>Embryophyta</taxon>
        <taxon>Tracheophyta</taxon>
        <taxon>Spermatophyta</taxon>
        <taxon>Magnoliopsida</taxon>
        <taxon>Liliopsida</taxon>
        <taxon>Poales</taxon>
        <taxon>Poaceae</taxon>
        <taxon>PACMAD clade</taxon>
        <taxon>Panicoideae</taxon>
        <taxon>Andropogonodae</taxon>
        <taxon>Andropogoneae</taxon>
        <taxon>Sorghinae</taxon>
        <taxon>Sorghum</taxon>
    </lineage>
</organism>
<evidence type="ECO:0000313" key="1">
    <source>
        <dbReference type="EMBL" id="KAG0539102.1"/>
    </source>
</evidence>
<accession>A0A921RFC4</accession>
<name>A0A921RFC4_SORBI</name>
<sequence>MSTSLCYAALTAATPSARGGGVRRLPGRCGRAAGGAGSRGVRFTLSFMAPPPKPEVTMLVMCAEKPRIRKSTDPWPLDNDYKEDQDAIDKFYADLSKKLEYFRSFGDEDDDFDKYYASLCKQTEAAITGKLSDLIPLMPVLSEEEKAVQNKVKEIAERCMDLQADAMRRLRPEQRRPLYLLFRTTHLAFESVKVRAMEGHANWGVSSLLVVHKLDVVRKMVSSACSAPLPLDRDKQELSLLLPPLVQETIGGLLVAGSDSKPEQEVTFAFVEYTYNTVKSDIDEMITASATSTS</sequence>
<reference evidence="1" key="2">
    <citation type="submission" date="2020-10" db="EMBL/GenBank/DDBJ databases">
        <authorList>
            <person name="Cooper E.A."/>
            <person name="Brenton Z.W."/>
            <person name="Flinn B.S."/>
            <person name="Jenkins J."/>
            <person name="Shu S."/>
            <person name="Flowers D."/>
            <person name="Luo F."/>
            <person name="Wang Y."/>
            <person name="Xia P."/>
            <person name="Barry K."/>
            <person name="Daum C."/>
            <person name="Lipzen A."/>
            <person name="Yoshinaga Y."/>
            <person name="Schmutz J."/>
            <person name="Saski C."/>
            <person name="Vermerris W."/>
            <person name="Kresovich S."/>
        </authorList>
    </citation>
    <scope>NUCLEOTIDE SEQUENCE</scope>
</reference>
<proteinExistence type="predicted"/>
<evidence type="ECO:0000313" key="2">
    <source>
        <dbReference type="Proteomes" id="UP000807115"/>
    </source>
</evidence>